<comment type="similarity">
    <text evidence="1">Belongs to the membrane fusion protein (MFP) (TC 8.A.1) family.</text>
</comment>
<protein>
    <submittedName>
        <fullName evidence="7">RND family efflux transporter MFP subunit</fullName>
    </submittedName>
</protein>
<keyword evidence="4" id="KW-0732">Signal</keyword>
<feature type="coiled-coil region" evidence="2">
    <location>
        <begin position="121"/>
        <end position="148"/>
    </location>
</feature>
<evidence type="ECO:0000256" key="3">
    <source>
        <dbReference type="SAM" id="MobiDB-lite"/>
    </source>
</evidence>
<accession>A0A0B5H5Y1</accession>
<name>A0A0B5H5Y1_9BURK</name>
<dbReference type="InterPro" id="IPR006311">
    <property type="entry name" value="TAT_signal"/>
</dbReference>
<evidence type="ECO:0000259" key="5">
    <source>
        <dbReference type="Pfam" id="PF25954"/>
    </source>
</evidence>
<dbReference type="InterPro" id="IPR058792">
    <property type="entry name" value="Beta-barrel_RND_2"/>
</dbReference>
<dbReference type="Pfam" id="PF25954">
    <property type="entry name" value="Beta-barrel_RND_2"/>
    <property type="match status" value="1"/>
</dbReference>
<evidence type="ECO:0000256" key="4">
    <source>
        <dbReference type="SAM" id="SignalP"/>
    </source>
</evidence>
<feature type="region of interest" description="Disordered" evidence="3">
    <location>
        <begin position="39"/>
        <end position="61"/>
    </location>
</feature>
<reference evidence="7" key="1">
    <citation type="submission" date="2014-10" db="EMBL/GenBank/DDBJ databases">
        <authorList>
            <person name="Schaeberle T.F."/>
        </authorList>
    </citation>
    <scope>NUCLEOTIDE SEQUENCE</scope>
    <source>
        <strain evidence="7">ISO18629</strain>
    </source>
</reference>
<dbReference type="Pfam" id="PF25989">
    <property type="entry name" value="YknX_C"/>
    <property type="match status" value="1"/>
</dbReference>
<reference evidence="7" key="2">
    <citation type="journal article" date="2015" name="Nature">
        <title>A new antibiotic kills pathogens without detectable resistance.</title>
        <authorList>
            <person name="Ling L.L."/>
            <person name="Schneider T."/>
            <person name="Peoples A.J."/>
            <person name="Spoering A.L."/>
            <person name="Engels I."/>
            <person name="Conlon B.P."/>
            <person name="Mueller A."/>
            <person name="Schaberle T.F."/>
            <person name="Hughes D.E."/>
            <person name="Epstein S."/>
            <person name="Jones M."/>
            <person name="Lazarides L."/>
            <person name="Steadman V.A."/>
            <person name="Cohen D.R."/>
            <person name="Felix C.R."/>
            <person name="Fetterman K.A."/>
            <person name="Millett W.P."/>
            <person name="Nitti A.G."/>
            <person name="Zullo A.M."/>
            <person name="Chen C."/>
            <person name="Lewis K."/>
        </authorList>
    </citation>
    <scope>NUCLEOTIDE SEQUENCE</scope>
    <source>
        <strain evidence="7">ISO18629</strain>
    </source>
</reference>
<evidence type="ECO:0000256" key="2">
    <source>
        <dbReference type="SAM" id="Coils"/>
    </source>
</evidence>
<sequence>MTFSSFLTRRRGVAAALAVLGALAVAAWASVDGEPATAKAPAAEPAESARPSLAVEVTTPRPGSWARTLNANGSVAAWEEAAIGAEAAGLRVVEVRAQVGDVVRRGQVLARLSADTVRAALGQTRAALAEAQATLAEAQANAQRARQLESSGAISAQQINQYLTAEQTARARVQAQQAALRSEEVRLSQTRIVAPHDGVISGRQAAVGAIAQPGQELFRMIRQGRLEWRAEVTEAELAQLRPGLPAVLTTPEGGRVTGTVRSIAPTIDAQTRNGLVYVDLPADPRVRAGMFARGEFSLGETPALTLPQSAVLLRDGFHYVLQVDPKDRVSLNKVSTGRRLGDRIEVLGGVTPQSRIVASGGSFLSDGDSVRVVGSPAGVTAAAATTGAHHAPLPAAGATKESHGQL</sequence>
<keyword evidence="2" id="KW-0175">Coiled coil</keyword>
<proteinExistence type="inferred from homology"/>
<dbReference type="NCBIfam" id="TIGR01730">
    <property type="entry name" value="RND_mfp"/>
    <property type="match status" value="1"/>
</dbReference>
<dbReference type="Gene3D" id="2.40.50.100">
    <property type="match status" value="1"/>
</dbReference>
<feature type="region of interest" description="Disordered" evidence="3">
    <location>
        <begin position="385"/>
        <end position="406"/>
    </location>
</feature>
<dbReference type="InterPro" id="IPR006143">
    <property type="entry name" value="RND_pump_MFP"/>
</dbReference>
<dbReference type="EMBL" id="KP006601">
    <property type="protein sequence ID" value="AJF34461.1"/>
    <property type="molecule type" value="Genomic_DNA"/>
</dbReference>
<dbReference type="PANTHER" id="PTHR30469:SF15">
    <property type="entry name" value="HLYD FAMILY OF SECRETION PROTEINS"/>
    <property type="match status" value="1"/>
</dbReference>
<organism evidence="7">
    <name type="scientific">Eleftheria terrae</name>
    <dbReference type="NCBI Taxonomy" id="1597781"/>
    <lineage>
        <taxon>Bacteria</taxon>
        <taxon>Pseudomonadati</taxon>
        <taxon>Pseudomonadota</taxon>
        <taxon>Betaproteobacteria</taxon>
        <taxon>Burkholderiales</taxon>
        <taxon>Eleftheria</taxon>
    </lineage>
</organism>
<feature type="domain" description="CusB-like beta-barrel" evidence="5">
    <location>
        <begin position="230"/>
        <end position="296"/>
    </location>
</feature>
<evidence type="ECO:0000259" key="6">
    <source>
        <dbReference type="Pfam" id="PF25989"/>
    </source>
</evidence>
<feature type="chain" id="PRO_5002103939" evidence="4">
    <location>
        <begin position="30"/>
        <end position="406"/>
    </location>
</feature>
<dbReference type="AlphaFoldDB" id="A0A0B5H5Y1"/>
<dbReference type="GO" id="GO:1990281">
    <property type="term" value="C:efflux pump complex"/>
    <property type="evidence" value="ECO:0007669"/>
    <property type="project" value="TreeGrafter"/>
</dbReference>
<dbReference type="Gene3D" id="1.10.287.470">
    <property type="entry name" value="Helix hairpin bin"/>
    <property type="match status" value="1"/>
</dbReference>
<evidence type="ECO:0000313" key="7">
    <source>
        <dbReference type="EMBL" id="AJF34461.1"/>
    </source>
</evidence>
<dbReference type="SUPFAM" id="SSF111369">
    <property type="entry name" value="HlyD-like secretion proteins"/>
    <property type="match status" value="1"/>
</dbReference>
<dbReference type="InterPro" id="IPR058637">
    <property type="entry name" value="YknX-like_C"/>
</dbReference>
<feature type="compositionally biased region" description="Low complexity" evidence="3">
    <location>
        <begin position="385"/>
        <end position="399"/>
    </location>
</feature>
<dbReference type="Gene3D" id="2.40.30.170">
    <property type="match status" value="1"/>
</dbReference>
<dbReference type="GO" id="GO:0015562">
    <property type="term" value="F:efflux transmembrane transporter activity"/>
    <property type="evidence" value="ECO:0007669"/>
    <property type="project" value="TreeGrafter"/>
</dbReference>
<feature type="signal peptide" evidence="4">
    <location>
        <begin position="1"/>
        <end position="29"/>
    </location>
</feature>
<dbReference type="PANTHER" id="PTHR30469">
    <property type="entry name" value="MULTIDRUG RESISTANCE PROTEIN MDTA"/>
    <property type="match status" value="1"/>
</dbReference>
<dbReference type="Gene3D" id="2.40.420.20">
    <property type="match status" value="1"/>
</dbReference>
<dbReference type="PROSITE" id="PS51318">
    <property type="entry name" value="TAT"/>
    <property type="match status" value="1"/>
</dbReference>
<evidence type="ECO:0000256" key="1">
    <source>
        <dbReference type="ARBA" id="ARBA00009477"/>
    </source>
</evidence>
<feature type="domain" description="YknX-like C-terminal permuted SH3-like" evidence="6">
    <location>
        <begin position="303"/>
        <end position="372"/>
    </location>
</feature>
<feature type="compositionally biased region" description="Low complexity" evidence="3">
    <location>
        <begin position="39"/>
        <end position="49"/>
    </location>
</feature>